<evidence type="ECO:0000313" key="1">
    <source>
        <dbReference type="EMBL" id="BCJ33210.1"/>
    </source>
</evidence>
<dbReference type="InterPro" id="IPR050490">
    <property type="entry name" value="Bact_solute-bd_prot1"/>
</dbReference>
<gene>
    <name evidence="1" type="ORF">Athai_07130</name>
</gene>
<dbReference type="Gene3D" id="3.40.190.10">
    <property type="entry name" value="Periplasmic binding protein-like II"/>
    <property type="match status" value="1"/>
</dbReference>
<dbReference type="InterPro" id="IPR006059">
    <property type="entry name" value="SBP"/>
</dbReference>
<dbReference type="Proteomes" id="UP000611640">
    <property type="component" value="Chromosome"/>
</dbReference>
<dbReference type="InterPro" id="IPR006311">
    <property type="entry name" value="TAT_signal"/>
</dbReference>
<dbReference type="EMBL" id="AP023355">
    <property type="protein sequence ID" value="BCJ33210.1"/>
    <property type="molecule type" value="Genomic_DNA"/>
</dbReference>
<dbReference type="SUPFAM" id="SSF53850">
    <property type="entry name" value="Periplasmic binding protein-like II"/>
    <property type="match status" value="1"/>
</dbReference>
<keyword evidence="2" id="KW-1185">Reference proteome</keyword>
<proteinExistence type="predicted"/>
<dbReference type="KEGG" id="atl:Athai_07130"/>
<dbReference type="PANTHER" id="PTHR43649:SF17">
    <property type="entry name" value="ABC TRANSPORTER SOLUTE BINDING PROTEIN-SUGAR TRANSPORT"/>
    <property type="match status" value="1"/>
</dbReference>
<dbReference type="Pfam" id="PF01547">
    <property type="entry name" value="SBP_bac_1"/>
    <property type="match status" value="1"/>
</dbReference>
<organism evidence="1 2">
    <name type="scientific">Actinocatenispora thailandica</name>
    <dbReference type="NCBI Taxonomy" id="227318"/>
    <lineage>
        <taxon>Bacteria</taxon>
        <taxon>Bacillati</taxon>
        <taxon>Actinomycetota</taxon>
        <taxon>Actinomycetes</taxon>
        <taxon>Micromonosporales</taxon>
        <taxon>Micromonosporaceae</taxon>
        <taxon>Actinocatenispora</taxon>
    </lineage>
</organism>
<keyword evidence="1" id="KW-0449">Lipoprotein</keyword>
<name>A0A7R7DKA2_9ACTN</name>
<protein>
    <submittedName>
        <fullName evidence="1">Lipoprotein</fullName>
    </submittedName>
</protein>
<sequence length="556" mass="59428">MGIDESSLAMGRRGFLRTGAGAVLAGALGTGALSTLAGCGSGGDTSKVSSAADVKLPTSVPYQGPEPDIAATADGVPAAFYNYPKPQRAFPNPPLKNEKISAITNVFGPPPPGRSKNPAWQEIEKRLGAQVDITSVSSADYETKLNTVIAGGKLPDIMLYDGAGISNLPRFLESACADLTPLLGGDKAKQYPHLAMIPKAVWETCTQAGKLYFLPIPRSIVGGSGFYNSTLFGQVGVGDTTAIKNADEFLGVLKQLTRPKQNRWALGSTNFGTTPFHHIFGTPNVWKLDGGKLVKNYETDEYKATLEFLVKAHRAGCFVPGSEGWTKQQMQNAFAAGKVAMIYDGLPAYAGPTGYFRTLPQTHKGYQAKPFLPFGHDGGKPVTWKDNIAFGWIMLAKADEKRLHTVLKACDFLASPFGTEEYLLLNYGVEGADYSLDAKGNPSLTAKGNQDTLVPWKFLSAPSQVVYDPSSRDYVDILHGAYAKLIPGSVANPVDTLYSPTDGKQGATLNQAVSDTVTSIIAGRKPLSAFDDAVKKWRSGGGDTIRKEYEQALGKK</sequence>
<accession>A0A7R7DKA2</accession>
<dbReference type="RefSeq" id="WP_203960138.1">
    <property type="nucleotide sequence ID" value="NZ_AP023355.1"/>
</dbReference>
<dbReference type="PANTHER" id="PTHR43649">
    <property type="entry name" value="ARABINOSE-BINDING PROTEIN-RELATED"/>
    <property type="match status" value="1"/>
</dbReference>
<evidence type="ECO:0000313" key="2">
    <source>
        <dbReference type="Proteomes" id="UP000611640"/>
    </source>
</evidence>
<dbReference type="PROSITE" id="PS51318">
    <property type="entry name" value="TAT"/>
    <property type="match status" value="1"/>
</dbReference>
<reference evidence="1 2" key="1">
    <citation type="submission" date="2020-08" db="EMBL/GenBank/DDBJ databases">
        <title>Whole genome shotgun sequence of Actinocatenispora thailandica NBRC 105041.</title>
        <authorList>
            <person name="Komaki H."/>
            <person name="Tamura T."/>
        </authorList>
    </citation>
    <scope>NUCLEOTIDE SEQUENCE [LARGE SCALE GENOMIC DNA]</scope>
    <source>
        <strain evidence="1 2">NBRC 105041</strain>
    </source>
</reference>
<dbReference type="AlphaFoldDB" id="A0A7R7DKA2"/>